<keyword evidence="7" id="KW-0564">Palmitate</keyword>
<dbReference type="Gene3D" id="3.40.190.10">
    <property type="entry name" value="Periplasmic binding protein-like II"/>
    <property type="match status" value="3"/>
</dbReference>
<evidence type="ECO:0000256" key="8">
    <source>
        <dbReference type="ARBA" id="ARBA00023288"/>
    </source>
</evidence>
<dbReference type="SUPFAM" id="SSF53850">
    <property type="entry name" value="Periplasmic binding protein-like II"/>
    <property type="match status" value="2"/>
</dbReference>
<name>A0A3E2W5M7_CLOIN</name>
<evidence type="ECO:0000256" key="9">
    <source>
        <dbReference type="SAM" id="SignalP"/>
    </source>
</evidence>
<gene>
    <name evidence="11" type="ORF">DXA38_01615</name>
</gene>
<evidence type="ECO:0000256" key="3">
    <source>
        <dbReference type="ARBA" id="ARBA00008725"/>
    </source>
</evidence>
<dbReference type="PANTHER" id="PTHR30570">
    <property type="entry name" value="PERIPLASMIC PHOSPHATE BINDING COMPONENT OF PHOSPHATE ABC TRANSPORTER"/>
    <property type="match status" value="1"/>
</dbReference>
<dbReference type="Proteomes" id="UP000260025">
    <property type="component" value="Unassembled WGS sequence"/>
</dbReference>
<comment type="caution">
    <text evidence="11">The sequence shown here is derived from an EMBL/GenBank/DDBJ whole genome shotgun (WGS) entry which is preliminary data.</text>
</comment>
<dbReference type="GO" id="GO:0005886">
    <property type="term" value="C:plasma membrane"/>
    <property type="evidence" value="ECO:0007669"/>
    <property type="project" value="UniProtKB-SubCell"/>
</dbReference>
<feature type="signal peptide" evidence="9">
    <location>
        <begin position="1"/>
        <end position="21"/>
    </location>
</feature>
<reference evidence="11 12" key="1">
    <citation type="submission" date="2018-08" db="EMBL/GenBank/DDBJ databases">
        <title>A genome reference for cultivated species of the human gut microbiota.</title>
        <authorList>
            <person name="Zou Y."/>
            <person name="Xue W."/>
            <person name="Luo G."/>
        </authorList>
    </citation>
    <scope>NUCLEOTIDE SEQUENCE [LARGE SCALE GENOMIC DNA]</scope>
    <source>
        <strain evidence="11 12">OF01-2LB</strain>
    </source>
</reference>
<dbReference type="Pfam" id="PF12849">
    <property type="entry name" value="PBP_like_2"/>
    <property type="match status" value="2"/>
</dbReference>
<evidence type="ECO:0000256" key="1">
    <source>
        <dbReference type="ARBA" id="ARBA00002841"/>
    </source>
</evidence>
<comment type="similarity">
    <text evidence="3">Belongs to the PstS family.</text>
</comment>
<evidence type="ECO:0000256" key="2">
    <source>
        <dbReference type="ARBA" id="ARBA00004193"/>
    </source>
</evidence>
<evidence type="ECO:0000259" key="10">
    <source>
        <dbReference type="Pfam" id="PF12849"/>
    </source>
</evidence>
<keyword evidence="8" id="KW-0449">Lipoprotein</keyword>
<keyword evidence="6 9" id="KW-0732">Signal</keyword>
<keyword evidence="5" id="KW-0592">Phosphate transport</keyword>
<sequence length="316" mass="33752">MNMWKKTMTATVACLMTFSLAACGSSDEGKTAGVSGDIKVYTRDSSSGTREAFEKGVDFEGSLTKNAIEVSSNDDMAAKVGADKNGIGYTSLSTDFEKNGVSALQYEGVTASSESVLDGSYKLQRPFMYVTRAAGDYGNDDKEQLVQAFLDFMQNSTEGMAIVKKNGGEVDESKAKPWDELSKKYEAVLGKDNSAITITTCGSTSVEKTVKASLEAFSPMAGNFKFTMNQSGSGDAVPRVLGKEKDGPNKGDIGFASRAFKEDGSEDISKAMESGQYCIDAVVAVVNKENTGVTSLTQAQLKSIFTGETLKWEDIK</sequence>
<evidence type="ECO:0000256" key="5">
    <source>
        <dbReference type="ARBA" id="ARBA00022592"/>
    </source>
</evidence>
<comment type="subunit">
    <text evidence="4">The complex is composed of two ATP-binding proteins (PstB), two transmembrane proteins (PstC and PstA) and a solute-binding protein (PstS).</text>
</comment>
<organism evidence="11 12">
    <name type="scientific">Clostridium innocuum</name>
    <dbReference type="NCBI Taxonomy" id="1522"/>
    <lineage>
        <taxon>Bacteria</taxon>
        <taxon>Bacillati</taxon>
        <taxon>Bacillota</taxon>
        <taxon>Clostridia</taxon>
        <taxon>Eubacteriales</taxon>
        <taxon>Clostridiaceae</taxon>
        <taxon>Clostridium</taxon>
    </lineage>
</organism>
<feature type="domain" description="PBP" evidence="10">
    <location>
        <begin position="197"/>
        <end position="314"/>
    </location>
</feature>
<protein>
    <recommendedName>
        <fullName evidence="10">PBP domain-containing protein</fullName>
    </recommendedName>
</protein>
<feature type="chain" id="PRO_5017829195" description="PBP domain-containing protein" evidence="9">
    <location>
        <begin position="22"/>
        <end position="316"/>
    </location>
</feature>
<dbReference type="EMBL" id="QVEV01000001">
    <property type="protein sequence ID" value="RGC19216.1"/>
    <property type="molecule type" value="Genomic_DNA"/>
</dbReference>
<feature type="domain" description="PBP" evidence="10">
    <location>
        <begin position="32"/>
        <end position="154"/>
    </location>
</feature>
<evidence type="ECO:0000313" key="12">
    <source>
        <dbReference type="Proteomes" id="UP000260025"/>
    </source>
</evidence>
<evidence type="ECO:0000313" key="11">
    <source>
        <dbReference type="EMBL" id="RGC19216.1"/>
    </source>
</evidence>
<dbReference type="OrthoDB" id="9790048at2"/>
<dbReference type="AlphaFoldDB" id="A0A3E2W5M7"/>
<comment type="subcellular location">
    <subcellularLocation>
        <location evidence="2">Cell membrane</location>
        <topology evidence="2">Lipid-anchor</topology>
    </subcellularLocation>
</comment>
<dbReference type="InterPro" id="IPR050811">
    <property type="entry name" value="Phosphate_ABC_transporter"/>
</dbReference>
<proteinExistence type="inferred from homology"/>
<evidence type="ECO:0000256" key="6">
    <source>
        <dbReference type="ARBA" id="ARBA00022729"/>
    </source>
</evidence>
<accession>A0A3E2W5M7</accession>
<dbReference type="PROSITE" id="PS51257">
    <property type="entry name" value="PROKAR_LIPOPROTEIN"/>
    <property type="match status" value="1"/>
</dbReference>
<dbReference type="InterPro" id="IPR024370">
    <property type="entry name" value="PBP_domain"/>
</dbReference>
<evidence type="ECO:0000256" key="7">
    <source>
        <dbReference type="ARBA" id="ARBA00023139"/>
    </source>
</evidence>
<dbReference type="GO" id="GO:0006817">
    <property type="term" value="P:phosphate ion transport"/>
    <property type="evidence" value="ECO:0007669"/>
    <property type="project" value="UniProtKB-KW"/>
</dbReference>
<dbReference type="PANTHER" id="PTHR30570:SF1">
    <property type="entry name" value="PHOSPHATE-BINDING PROTEIN PSTS"/>
    <property type="match status" value="1"/>
</dbReference>
<comment type="function">
    <text evidence="1">Part of the ABC transporter complex PstSACB involved in phosphate import.</text>
</comment>
<evidence type="ECO:0000256" key="4">
    <source>
        <dbReference type="ARBA" id="ARBA00011529"/>
    </source>
</evidence>
<keyword evidence="5" id="KW-0813">Transport</keyword>
<dbReference type="RefSeq" id="WP_117441687.1">
    <property type="nucleotide sequence ID" value="NZ_JAJFEN010000001.1"/>
</dbReference>